<feature type="domain" description="CxC2-like cysteine cluster KDZ transposase-associated" evidence="1">
    <location>
        <begin position="1"/>
        <end position="79"/>
    </location>
</feature>
<evidence type="ECO:0000313" key="2">
    <source>
        <dbReference type="EMBL" id="KAJ7715053.1"/>
    </source>
</evidence>
<dbReference type="Proteomes" id="UP001215598">
    <property type="component" value="Unassembled WGS sequence"/>
</dbReference>
<dbReference type="InterPro" id="IPR040521">
    <property type="entry name" value="KDZ"/>
</dbReference>
<dbReference type="EMBL" id="JARKIB010000315">
    <property type="protein sequence ID" value="KAJ7715053.1"/>
    <property type="molecule type" value="Genomic_DNA"/>
</dbReference>
<keyword evidence="3" id="KW-1185">Reference proteome</keyword>
<accession>A0AAD7H943</accession>
<organism evidence="2 3">
    <name type="scientific">Mycena metata</name>
    <dbReference type="NCBI Taxonomy" id="1033252"/>
    <lineage>
        <taxon>Eukaryota</taxon>
        <taxon>Fungi</taxon>
        <taxon>Dikarya</taxon>
        <taxon>Basidiomycota</taxon>
        <taxon>Agaricomycotina</taxon>
        <taxon>Agaricomycetes</taxon>
        <taxon>Agaricomycetidae</taxon>
        <taxon>Agaricales</taxon>
        <taxon>Marasmiineae</taxon>
        <taxon>Mycenaceae</taxon>
        <taxon>Mycena</taxon>
    </lineage>
</organism>
<reference evidence="2" key="1">
    <citation type="submission" date="2023-03" db="EMBL/GenBank/DDBJ databases">
        <title>Massive genome expansion in bonnet fungi (Mycena s.s.) driven by repeated elements and novel gene families across ecological guilds.</title>
        <authorList>
            <consortium name="Lawrence Berkeley National Laboratory"/>
            <person name="Harder C.B."/>
            <person name="Miyauchi S."/>
            <person name="Viragh M."/>
            <person name="Kuo A."/>
            <person name="Thoen E."/>
            <person name="Andreopoulos B."/>
            <person name="Lu D."/>
            <person name="Skrede I."/>
            <person name="Drula E."/>
            <person name="Henrissat B."/>
            <person name="Morin E."/>
            <person name="Kohler A."/>
            <person name="Barry K."/>
            <person name="LaButti K."/>
            <person name="Morin E."/>
            <person name="Salamov A."/>
            <person name="Lipzen A."/>
            <person name="Mereny Z."/>
            <person name="Hegedus B."/>
            <person name="Baldrian P."/>
            <person name="Stursova M."/>
            <person name="Weitz H."/>
            <person name="Taylor A."/>
            <person name="Grigoriev I.V."/>
            <person name="Nagy L.G."/>
            <person name="Martin F."/>
            <person name="Kauserud H."/>
        </authorList>
    </citation>
    <scope>NUCLEOTIDE SEQUENCE</scope>
    <source>
        <strain evidence="2">CBHHK182m</strain>
    </source>
</reference>
<evidence type="ECO:0000259" key="1">
    <source>
        <dbReference type="Pfam" id="PF18803"/>
    </source>
</evidence>
<sequence>DFVVYDLTGVHELAVDFCGCQGAPERRTQLMRVCWWPATVKEPNTCATFAVLKLFQTLNCLGKLSTYDFLRGLEMNTNHDGLDRPPDHRKPFMHIMCQWREIKRHKRFKTGHSAGGVGATVRGGLALKCRNCPQPGWNLDPARVEAGFKFLYFLFLAQDANFRLQNRNISSEEADPILGDGLGYFALCEGDEGYKAHIEKHASEQEISSCSGFQAMFLANMKASKGLRTTGVGGVTCSRHNMWRPNGIGNLQVGERFCNLDFLLLSALLTYALWYIVVSYDIACQYGKHFWERMQKMPQSMQLRIAQENVWWKVPNFHLPPHKWPCHSPYSFHYMYGAGMSHGEGVEQNWSFSNGAAASTKLMGPGSRHATLEDIFGFHNYDRQLAMRKHLWFLNGHRAALAAFTEGLESTRPEEVEEWRAWVERWEAKQHTDPKESPFEYKEAVTTLRDIQLKIAGEELIRTEDGVEVEQDSTPSTFISMGLSIEDAQRRLEIDIKALQNPTANQKLGFTKRRTALVKRIHKFRQLQLVYMPALREFLSDREKQVFDGNGEQPAEATRLFMLSELGDAGNRRRACAGGLSEVEEQMREAEVTEALEVVQQALRSRTMTNRFRIRNHTGQGALTQGQGILRQINIKIHLAKIHYRYARAALLVLRGHGVWEEKLRVLKDEDVRALNERALEAEAEARVEQLDALGEALARPAGVTVAQGIAAGEGSHTLSWIWYVVGVRKEDDDDPKLHEALRVEWCKAHARSRFDEEVRLLREEMRRAVAFGRTAAEKWDTLALAKVEGASAELTEGRQAYAAEQAERERATCDFLEQKWRGILRKAEAYLEGLDTGGEQITVELELGDELEPEEEEALLEGESD</sequence>
<evidence type="ECO:0000313" key="3">
    <source>
        <dbReference type="Proteomes" id="UP001215598"/>
    </source>
</evidence>
<dbReference type="PANTHER" id="PTHR33096:SF1">
    <property type="entry name" value="CXC1-LIKE CYSTEINE CLUSTER ASSOCIATED WITH KDZ TRANSPOSASES DOMAIN-CONTAINING PROTEIN"/>
    <property type="match status" value="1"/>
</dbReference>
<dbReference type="PANTHER" id="PTHR33096">
    <property type="entry name" value="CXC2 DOMAIN-CONTAINING PROTEIN"/>
    <property type="match status" value="1"/>
</dbReference>
<protein>
    <recommendedName>
        <fullName evidence="1">CxC2-like cysteine cluster KDZ transposase-associated domain-containing protein</fullName>
    </recommendedName>
</protein>
<dbReference type="AlphaFoldDB" id="A0AAD7H943"/>
<comment type="caution">
    <text evidence="2">The sequence shown here is derived from an EMBL/GenBank/DDBJ whole genome shotgun (WGS) entry which is preliminary data.</text>
</comment>
<proteinExistence type="predicted"/>
<feature type="non-terminal residue" evidence="2">
    <location>
        <position position="1"/>
    </location>
</feature>
<name>A0AAD7H943_9AGAR</name>
<dbReference type="Pfam" id="PF18803">
    <property type="entry name" value="CxC2"/>
    <property type="match status" value="1"/>
</dbReference>
<dbReference type="InterPro" id="IPR041457">
    <property type="entry name" value="CxC2_KDZ-assoc"/>
</dbReference>
<gene>
    <name evidence="2" type="ORF">B0H16DRAFT_1340272</name>
</gene>
<dbReference type="Pfam" id="PF18758">
    <property type="entry name" value="KDZ"/>
    <property type="match status" value="1"/>
</dbReference>